<feature type="transmembrane region" description="Helical" evidence="5">
    <location>
        <begin position="230"/>
        <end position="250"/>
    </location>
</feature>
<evidence type="ECO:0000256" key="2">
    <source>
        <dbReference type="ARBA" id="ARBA00022692"/>
    </source>
</evidence>
<reference evidence="7" key="2">
    <citation type="submission" date="2020-10" db="UniProtKB">
        <authorList>
            <consortium name="WormBaseParasite"/>
        </authorList>
    </citation>
    <scope>IDENTIFICATION</scope>
</reference>
<dbReference type="GO" id="GO:0016020">
    <property type="term" value="C:membrane"/>
    <property type="evidence" value="ECO:0007669"/>
    <property type="project" value="UniProtKB-SubCell"/>
</dbReference>
<dbReference type="GO" id="GO:0004930">
    <property type="term" value="F:G protein-coupled receptor activity"/>
    <property type="evidence" value="ECO:0007669"/>
    <property type="project" value="InterPro"/>
</dbReference>
<evidence type="ECO:0000313" key="6">
    <source>
        <dbReference type="Proteomes" id="UP000492821"/>
    </source>
</evidence>
<dbReference type="InterPro" id="IPR000276">
    <property type="entry name" value="GPCR_Rhodpsn"/>
</dbReference>
<feature type="transmembrane region" description="Helical" evidence="5">
    <location>
        <begin position="193"/>
        <end position="218"/>
    </location>
</feature>
<comment type="subcellular location">
    <subcellularLocation>
        <location evidence="1">Membrane</location>
    </subcellularLocation>
</comment>
<dbReference type="SMART" id="SM01381">
    <property type="entry name" value="7TM_GPCR_Srsx"/>
    <property type="match status" value="1"/>
</dbReference>
<keyword evidence="4 5" id="KW-0472">Membrane</keyword>
<feature type="transmembrane region" description="Helical" evidence="5">
    <location>
        <begin position="150"/>
        <end position="173"/>
    </location>
</feature>
<evidence type="ECO:0000256" key="5">
    <source>
        <dbReference type="SAM" id="Phobius"/>
    </source>
</evidence>
<evidence type="ECO:0000256" key="1">
    <source>
        <dbReference type="ARBA" id="ARBA00004370"/>
    </source>
</evidence>
<dbReference type="Gene3D" id="1.20.1070.10">
    <property type="entry name" value="Rhodopsin 7-helix transmembrane proteins"/>
    <property type="match status" value="1"/>
</dbReference>
<dbReference type="InterPro" id="IPR047130">
    <property type="entry name" value="7TM_GPCR_Srsx_nematod"/>
</dbReference>
<dbReference type="Pfam" id="PF10320">
    <property type="entry name" value="7TM_GPCR_Srsx"/>
    <property type="match status" value="1"/>
</dbReference>
<accession>A0A7E4URL9</accession>
<evidence type="ECO:0000256" key="3">
    <source>
        <dbReference type="ARBA" id="ARBA00022989"/>
    </source>
</evidence>
<dbReference type="Proteomes" id="UP000492821">
    <property type="component" value="Unassembled WGS sequence"/>
</dbReference>
<dbReference type="InterPro" id="IPR019424">
    <property type="entry name" value="7TM_GPCR_Srsx"/>
</dbReference>
<dbReference type="WBParaSite" id="Pan_g12039.t1">
    <property type="protein sequence ID" value="Pan_g12039.t1"/>
    <property type="gene ID" value="Pan_g12039"/>
</dbReference>
<organism evidence="6 7">
    <name type="scientific">Panagrellus redivivus</name>
    <name type="common">Microworm</name>
    <dbReference type="NCBI Taxonomy" id="6233"/>
    <lineage>
        <taxon>Eukaryota</taxon>
        <taxon>Metazoa</taxon>
        <taxon>Ecdysozoa</taxon>
        <taxon>Nematoda</taxon>
        <taxon>Chromadorea</taxon>
        <taxon>Rhabditida</taxon>
        <taxon>Tylenchina</taxon>
        <taxon>Panagrolaimomorpha</taxon>
        <taxon>Panagrolaimoidea</taxon>
        <taxon>Panagrolaimidae</taxon>
        <taxon>Panagrellus</taxon>
    </lineage>
</organism>
<sequence>MSGEGETVYINLTDKQIANHRPELTLYVVNFYATLVCMPLVALNFCILVSSKQFAKQYKTLVALNVTYFIVLLGFFLEAQSRRAVIEQVLVTHTATVVNSRECIEAWSLVQIFGNFSSPLIVLMLGLERFCAVNLPTFYRNIFQAQTHKILVTVPLIATIGTITPAIISILWPTPNVKYLCGRKAAFGIPFGVFVYAFTVLVIVIALILNIAACVKALKIRQSAESMRKIKCYTGIAALSTILVSIPNFFSVINATWFTVPEAVKTPAPVLECVNCSLQFFINLSLNDEYRLRFMAIFSMGRYAPSNATKTAKISSTALQRLNSAVASAQPTKHPTL</sequence>
<evidence type="ECO:0000256" key="4">
    <source>
        <dbReference type="ARBA" id="ARBA00023136"/>
    </source>
</evidence>
<dbReference type="PANTHER" id="PTHR23360">
    <property type="entry name" value="G-PROTEIN COUPLED RECEPTORS FAMILY 1 PROFILE DOMAIN-CONTAINING PROTEIN-RELATED"/>
    <property type="match status" value="1"/>
</dbReference>
<feature type="transmembrane region" description="Helical" evidence="5">
    <location>
        <begin position="29"/>
        <end position="49"/>
    </location>
</feature>
<proteinExistence type="predicted"/>
<reference evidence="6" key="1">
    <citation type="journal article" date="2013" name="Genetics">
        <title>The draft genome and transcriptome of Panagrellus redivivus are shaped by the harsh demands of a free-living lifestyle.</title>
        <authorList>
            <person name="Srinivasan J."/>
            <person name="Dillman A.R."/>
            <person name="Macchietto M.G."/>
            <person name="Heikkinen L."/>
            <person name="Lakso M."/>
            <person name="Fracchia K.M."/>
            <person name="Antoshechkin I."/>
            <person name="Mortazavi A."/>
            <person name="Wong G."/>
            <person name="Sternberg P.W."/>
        </authorList>
    </citation>
    <scope>NUCLEOTIDE SEQUENCE [LARGE SCALE GENOMIC DNA]</scope>
    <source>
        <strain evidence="6">MT8872</strain>
    </source>
</reference>
<dbReference type="AlphaFoldDB" id="A0A7E4URL9"/>
<dbReference type="SUPFAM" id="SSF81321">
    <property type="entry name" value="Family A G protein-coupled receptor-like"/>
    <property type="match status" value="1"/>
</dbReference>
<dbReference type="PANTHER" id="PTHR23360:SF29">
    <property type="entry name" value="G_PROTEIN_RECEP_F1_2 DOMAIN-CONTAINING PROTEIN"/>
    <property type="match status" value="1"/>
</dbReference>
<keyword evidence="2 5" id="KW-0812">Transmembrane</keyword>
<name>A0A7E4URL9_PANRE</name>
<keyword evidence="6" id="KW-1185">Reference proteome</keyword>
<protein>
    <submittedName>
        <fullName evidence="7">G_PROTEIN_RECEP_F1_2 domain-containing protein</fullName>
    </submittedName>
</protein>
<evidence type="ECO:0000313" key="7">
    <source>
        <dbReference type="WBParaSite" id="Pan_g12039.t1"/>
    </source>
</evidence>
<keyword evidence="3 5" id="KW-1133">Transmembrane helix</keyword>
<feature type="transmembrane region" description="Helical" evidence="5">
    <location>
        <begin position="61"/>
        <end position="77"/>
    </location>
</feature>